<name>A0ABT4MM57_9NOCA</name>
<keyword evidence="8" id="KW-1185">Reference proteome</keyword>
<evidence type="ECO:0000256" key="1">
    <source>
        <dbReference type="ARBA" id="ARBA00022428"/>
    </source>
</evidence>
<feature type="active site" description="Proton donor" evidence="5">
    <location>
        <position position="107"/>
    </location>
</feature>
<dbReference type="RefSeq" id="WP_269608525.1">
    <property type="nucleotide sequence ID" value="NZ_JAPWIJ010000018.1"/>
</dbReference>
<comment type="caution">
    <text evidence="7">The sequence shown here is derived from an EMBL/GenBank/DDBJ whole genome shotgun (WGS) entry which is preliminary data.</text>
</comment>
<dbReference type="HAMAP" id="MF_00470">
    <property type="entry name" value="MenC_1"/>
    <property type="match status" value="1"/>
</dbReference>
<reference evidence="7" key="1">
    <citation type="submission" date="2022-12" db="EMBL/GenBank/DDBJ databases">
        <authorList>
            <person name="Krivoruchko A.V."/>
            <person name="Elkin A."/>
        </authorList>
    </citation>
    <scope>NUCLEOTIDE SEQUENCE</scope>
    <source>
        <strain evidence="7">IEGM 1391</strain>
    </source>
</reference>
<comment type="function">
    <text evidence="5">Converts 2-succinyl-6-hydroxy-2,4-cyclohexadiene-1-carboxylate (SHCHC) to 2-succinylbenzoate (OSB).</text>
</comment>
<dbReference type="SFLD" id="SFLDS00001">
    <property type="entry name" value="Enolase"/>
    <property type="match status" value="1"/>
</dbReference>
<evidence type="ECO:0000313" key="7">
    <source>
        <dbReference type="EMBL" id="MCZ4522083.1"/>
    </source>
</evidence>
<dbReference type="SUPFAM" id="SSF51604">
    <property type="entry name" value="Enolase C-terminal domain-like"/>
    <property type="match status" value="1"/>
</dbReference>
<comment type="catalytic activity">
    <reaction evidence="5">
        <text>(1R,6R)-6-hydroxy-2-succinyl-cyclohexa-2,4-diene-1-carboxylate = 2-succinylbenzoate + H2O</text>
        <dbReference type="Rhea" id="RHEA:10196"/>
        <dbReference type="ChEBI" id="CHEBI:15377"/>
        <dbReference type="ChEBI" id="CHEBI:18325"/>
        <dbReference type="ChEBI" id="CHEBI:58689"/>
        <dbReference type="EC" id="4.2.1.113"/>
    </reaction>
</comment>
<dbReference type="InterPro" id="IPR029065">
    <property type="entry name" value="Enolase_C-like"/>
</dbReference>
<dbReference type="EMBL" id="JAPWIJ010000018">
    <property type="protein sequence ID" value="MCZ4522083.1"/>
    <property type="molecule type" value="Genomic_DNA"/>
</dbReference>
<dbReference type="PANTHER" id="PTHR48073">
    <property type="entry name" value="O-SUCCINYLBENZOATE SYNTHASE-RELATED"/>
    <property type="match status" value="1"/>
</dbReference>
<comment type="cofactor">
    <cofactor evidence="5">
        <name>a divalent metal cation</name>
        <dbReference type="ChEBI" id="CHEBI:60240"/>
    </cofactor>
</comment>
<evidence type="ECO:0000256" key="3">
    <source>
        <dbReference type="ARBA" id="ARBA00022842"/>
    </source>
</evidence>
<comment type="pathway">
    <text evidence="5">Quinol/quinone metabolism; 1,4-dihydroxy-2-naphthoate biosynthesis; 1,4-dihydroxy-2-naphthoate from chorismate: step 4/7.</text>
</comment>
<dbReference type="SFLD" id="SFLDF00009">
    <property type="entry name" value="o-succinylbenzoate_synthase"/>
    <property type="match status" value="1"/>
</dbReference>
<protein>
    <recommendedName>
        <fullName evidence="5">o-succinylbenzoate synthase</fullName>
        <shortName evidence="5">OSB synthase</shortName>
        <shortName evidence="5">OSBS</shortName>
        <ecNumber evidence="5">4.2.1.113</ecNumber>
    </recommendedName>
    <alternativeName>
        <fullName evidence="5">4-(2'-carboxyphenyl)-4-oxybutyric acid synthase</fullName>
    </alternativeName>
    <alternativeName>
        <fullName evidence="5">o-succinylbenzoic acid synthase</fullName>
    </alternativeName>
</protein>
<evidence type="ECO:0000256" key="4">
    <source>
        <dbReference type="ARBA" id="ARBA00023239"/>
    </source>
</evidence>
<dbReference type="InterPro" id="IPR013342">
    <property type="entry name" value="Mandelate_racemase_C"/>
</dbReference>
<dbReference type="NCBIfam" id="NF002782">
    <property type="entry name" value="PRK02901.1"/>
    <property type="match status" value="1"/>
</dbReference>
<comment type="pathway">
    <text evidence="5">Quinol/quinone metabolism; menaquinone biosynthesis.</text>
</comment>
<keyword evidence="4 5" id="KW-0456">Lyase</keyword>
<dbReference type="SFLD" id="SFLDG00180">
    <property type="entry name" value="muconate_cycloisomerase"/>
    <property type="match status" value="1"/>
</dbReference>
<sequence>MIPAVDDLLDGAHVLSMPMRTKFRGITTREVMLIHGPAGWGEFSPFTEYDDPESAPWLASAIEAAWEGPPSPLRRRIPVNATVPAVPASDVASVLSRSPGAETAKVKVAEKGQSLADDVARVRAVRELVPRIRIDANGGWTVDEAVKALTALTADGPLEYAEQPCASVAELVELRRRTPGVRVAADESIRRAEDPMKVVRAGGADIAVLKVAPLGGMRAVLELAGGLAEYGVPVVVSSALDSAVGISAGLAAAAALPHLEFACGLGTGSLFVRDVAPALDVVDGTYPVDSVEPDAQALIELGADAERTQWWIDRVRRCHALLR</sequence>
<dbReference type="EC" id="4.2.1.113" evidence="5"/>
<feature type="binding site" evidence="5">
    <location>
        <position position="162"/>
    </location>
    <ligand>
        <name>Mg(2+)</name>
        <dbReference type="ChEBI" id="CHEBI:18420"/>
    </ligand>
</feature>
<dbReference type="PANTHER" id="PTHR48073:SF2">
    <property type="entry name" value="O-SUCCINYLBENZOATE SYNTHASE"/>
    <property type="match status" value="1"/>
</dbReference>
<organism evidence="7 8">
    <name type="scientific">Rhodococcus ruber</name>
    <dbReference type="NCBI Taxonomy" id="1830"/>
    <lineage>
        <taxon>Bacteria</taxon>
        <taxon>Bacillati</taxon>
        <taxon>Actinomycetota</taxon>
        <taxon>Actinomycetes</taxon>
        <taxon>Mycobacteriales</taxon>
        <taxon>Nocardiaceae</taxon>
        <taxon>Rhodococcus</taxon>
    </lineage>
</organism>
<evidence type="ECO:0000256" key="2">
    <source>
        <dbReference type="ARBA" id="ARBA00022723"/>
    </source>
</evidence>
<dbReference type="Proteomes" id="UP001081071">
    <property type="component" value="Unassembled WGS sequence"/>
</dbReference>
<accession>A0ABT4MM57</accession>
<feature type="binding site" evidence="5">
    <location>
        <position position="135"/>
    </location>
    <ligand>
        <name>Mg(2+)</name>
        <dbReference type="ChEBI" id="CHEBI:18420"/>
    </ligand>
</feature>
<dbReference type="Pfam" id="PF18374">
    <property type="entry name" value="Enolase_like_N"/>
    <property type="match status" value="1"/>
</dbReference>
<evidence type="ECO:0000259" key="6">
    <source>
        <dbReference type="SMART" id="SM00922"/>
    </source>
</evidence>
<keyword evidence="2 5" id="KW-0479">Metal-binding</keyword>
<feature type="active site" description="Proton acceptor" evidence="5">
    <location>
        <position position="210"/>
    </location>
</feature>
<keyword evidence="3 5" id="KW-0460">Magnesium</keyword>
<feature type="binding site" evidence="5">
    <location>
        <position position="186"/>
    </location>
    <ligand>
        <name>Mg(2+)</name>
        <dbReference type="ChEBI" id="CHEBI:18420"/>
    </ligand>
</feature>
<gene>
    <name evidence="5" type="primary">menC</name>
    <name evidence="7" type="ORF">O4220_26480</name>
</gene>
<dbReference type="CDD" id="cd03320">
    <property type="entry name" value="OSBS"/>
    <property type="match status" value="1"/>
</dbReference>
<dbReference type="SMART" id="SM00922">
    <property type="entry name" value="MR_MLE"/>
    <property type="match status" value="1"/>
</dbReference>
<dbReference type="Gene3D" id="3.20.20.120">
    <property type="entry name" value="Enolase-like C-terminal domain"/>
    <property type="match status" value="1"/>
</dbReference>
<dbReference type="InterPro" id="IPR036849">
    <property type="entry name" value="Enolase-like_C_sf"/>
</dbReference>
<dbReference type="GO" id="GO:0043748">
    <property type="term" value="F:O-succinylbenzoate synthase activity"/>
    <property type="evidence" value="ECO:0007669"/>
    <property type="project" value="UniProtKB-EC"/>
</dbReference>
<evidence type="ECO:0000313" key="8">
    <source>
        <dbReference type="Proteomes" id="UP001081071"/>
    </source>
</evidence>
<evidence type="ECO:0000256" key="5">
    <source>
        <dbReference type="HAMAP-Rule" id="MF_00470"/>
    </source>
</evidence>
<comment type="similarity">
    <text evidence="5">Belongs to the mandelate racemase/muconate lactonizing enzyme family. MenC type 1 subfamily.</text>
</comment>
<dbReference type="Pfam" id="PF13378">
    <property type="entry name" value="MR_MLE_C"/>
    <property type="match status" value="1"/>
</dbReference>
<keyword evidence="1 5" id="KW-0474">Menaquinone biosynthesis</keyword>
<feature type="domain" description="Mandelate racemase/muconate lactonizing enzyme C-terminal" evidence="6">
    <location>
        <begin position="87"/>
        <end position="181"/>
    </location>
</feature>
<dbReference type="InterPro" id="IPR010196">
    <property type="entry name" value="OSB_synthase_MenC1"/>
</dbReference>
<proteinExistence type="inferred from homology"/>